<comment type="function">
    <text evidence="11">Initiates the restart of stalled replication forks, which reloads the replicative helicase on sites other than the origin of replication. Recognizes and binds to abandoned replication forks and remodels them to uncover a helicase loading site. Promotes assembly of the primosome at these replication forks.</text>
</comment>
<comment type="catalytic activity">
    <reaction evidence="11">
        <text>ATP + H2O = ADP + phosphate + H(+)</text>
        <dbReference type="Rhea" id="RHEA:13065"/>
        <dbReference type="ChEBI" id="CHEBI:15377"/>
        <dbReference type="ChEBI" id="CHEBI:15378"/>
        <dbReference type="ChEBI" id="CHEBI:30616"/>
        <dbReference type="ChEBI" id="CHEBI:43474"/>
        <dbReference type="ChEBI" id="CHEBI:456216"/>
        <dbReference type="EC" id="5.6.2.4"/>
    </reaction>
</comment>
<dbReference type="InterPro" id="IPR005259">
    <property type="entry name" value="PriA"/>
</dbReference>
<evidence type="ECO:0000259" key="13">
    <source>
        <dbReference type="PROSITE" id="PS51194"/>
    </source>
</evidence>
<evidence type="ECO:0000313" key="15">
    <source>
        <dbReference type="Proteomes" id="UP000643810"/>
    </source>
</evidence>
<keyword evidence="10 11" id="KW-0413">Isomerase</keyword>
<keyword evidence="5 11" id="KW-0378">Hydrolase</keyword>
<dbReference type="InterPro" id="IPR014001">
    <property type="entry name" value="Helicase_ATP-bd"/>
</dbReference>
<evidence type="ECO:0000256" key="9">
    <source>
        <dbReference type="ARBA" id="ARBA00023125"/>
    </source>
</evidence>
<keyword evidence="3 11" id="KW-0479">Metal-binding</keyword>
<feature type="binding site" evidence="11">
    <location>
        <position position="449"/>
    </location>
    <ligand>
        <name>Zn(2+)</name>
        <dbReference type="ChEBI" id="CHEBI:29105"/>
        <label>1</label>
    </ligand>
</feature>
<evidence type="ECO:0000256" key="7">
    <source>
        <dbReference type="ARBA" id="ARBA00022833"/>
    </source>
</evidence>
<organism evidence="14 15">
    <name type="scientific">Roseburia lenta</name>
    <dbReference type="NCBI Taxonomy" id="2763061"/>
    <lineage>
        <taxon>Bacteria</taxon>
        <taxon>Bacillati</taxon>
        <taxon>Bacillota</taxon>
        <taxon>Clostridia</taxon>
        <taxon>Lachnospirales</taxon>
        <taxon>Lachnospiraceae</taxon>
        <taxon>Roseburia</taxon>
    </lineage>
</organism>
<dbReference type="Pfam" id="PF00270">
    <property type="entry name" value="DEAD"/>
    <property type="match status" value="1"/>
</dbReference>
<dbReference type="RefSeq" id="WP_186854759.1">
    <property type="nucleotide sequence ID" value="NZ_JACOPG010000005.1"/>
</dbReference>
<dbReference type="InterPro" id="IPR001650">
    <property type="entry name" value="Helicase_C-like"/>
</dbReference>
<dbReference type="PROSITE" id="PS51194">
    <property type="entry name" value="HELICASE_CTER"/>
    <property type="match status" value="1"/>
</dbReference>
<proteinExistence type="inferred from homology"/>
<dbReference type="SMART" id="SM00490">
    <property type="entry name" value="HELICc"/>
    <property type="match status" value="1"/>
</dbReference>
<protein>
    <recommendedName>
        <fullName evidence="11">Replication restart protein PriA</fullName>
    </recommendedName>
    <alternativeName>
        <fullName evidence="11">ATP-dependent DNA helicase PriA</fullName>
        <ecNumber evidence="11">5.6.2.4</ecNumber>
    </alternativeName>
    <alternativeName>
        <fullName evidence="11">DNA 3'-5' helicase PriA</fullName>
    </alternativeName>
</protein>
<dbReference type="NCBIfam" id="TIGR00595">
    <property type="entry name" value="priA"/>
    <property type="match status" value="1"/>
</dbReference>
<dbReference type="Gene3D" id="3.40.50.300">
    <property type="entry name" value="P-loop containing nucleotide triphosphate hydrolases"/>
    <property type="match status" value="2"/>
</dbReference>
<accession>A0ABR7GJ26</accession>
<evidence type="ECO:0000256" key="1">
    <source>
        <dbReference type="ARBA" id="ARBA00022515"/>
    </source>
</evidence>
<dbReference type="InterPro" id="IPR041222">
    <property type="entry name" value="PriA_3primeBD"/>
</dbReference>
<dbReference type="Pfam" id="PF00271">
    <property type="entry name" value="Helicase_C"/>
    <property type="match status" value="1"/>
</dbReference>
<dbReference type="Pfam" id="PF18319">
    <property type="entry name" value="Zn_ribbon_PriA"/>
    <property type="match status" value="1"/>
</dbReference>
<feature type="domain" description="Helicase ATP-binding" evidence="12">
    <location>
        <begin position="221"/>
        <end position="387"/>
    </location>
</feature>
<evidence type="ECO:0000256" key="2">
    <source>
        <dbReference type="ARBA" id="ARBA00022705"/>
    </source>
</evidence>
<dbReference type="PANTHER" id="PTHR30580">
    <property type="entry name" value="PRIMOSOMAL PROTEIN N"/>
    <property type="match status" value="1"/>
</dbReference>
<reference evidence="14 15" key="1">
    <citation type="submission" date="2020-08" db="EMBL/GenBank/DDBJ databases">
        <title>Genome public.</title>
        <authorList>
            <person name="Liu C."/>
            <person name="Sun Q."/>
        </authorList>
    </citation>
    <scope>NUCLEOTIDE SEQUENCE [LARGE SCALE GENOMIC DNA]</scope>
    <source>
        <strain evidence="14 15">NSJ-9</strain>
    </source>
</reference>
<feature type="binding site" evidence="11">
    <location>
        <position position="458"/>
    </location>
    <ligand>
        <name>Zn(2+)</name>
        <dbReference type="ChEBI" id="CHEBI:29105"/>
        <label>2</label>
    </ligand>
</feature>
<feature type="binding site" evidence="11">
    <location>
        <position position="478"/>
    </location>
    <ligand>
        <name>Zn(2+)</name>
        <dbReference type="ChEBI" id="CHEBI:29105"/>
        <label>2</label>
    </ligand>
</feature>
<dbReference type="EC" id="5.6.2.4" evidence="11"/>
<evidence type="ECO:0000256" key="10">
    <source>
        <dbReference type="ARBA" id="ARBA00023235"/>
    </source>
</evidence>
<dbReference type="CDD" id="cd17929">
    <property type="entry name" value="DEXHc_priA"/>
    <property type="match status" value="1"/>
</dbReference>
<keyword evidence="4 11" id="KW-0547">Nucleotide-binding</keyword>
<dbReference type="InterPro" id="IPR041236">
    <property type="entry name" value="PriA_C"/>
</dbReference>
<evidence type="ECO:0000256" key="6">
    <source>
        <dbReference type="ARBA" id="ARBA00022806"/>
    </source>
</evidence>
<evidence type="ECO:0000259" key="12">
    <source>
        <dbReference type="PROSITE" id="PS51192"/>
    </source>
</evidence>
<dbReference type="InterPro" id="IPR027417">
    <property type="entry name" value="P-loop_NTPase"/>
</dbReference>
<sequence>MYGDVIIDISLEKLDKTFQYEIPEHLRETVQIGSRVVIPFGNGKRRITGYVVDMSTEPKIDAGRIKPILGVSKDSIAVESQLIALAAWIRRNYGCTMNQALKTVIPIKKKEAGKEKKTVTFLLTQEQARDELSTLLARKRHSQAKEKLLRTLMERSTLPWEDITGKMQIPATVIRDFEKNGWVRIDAERAYRNPVPMTLEKERPIVLSPAQSVAVSRITQDMEAGRLGTYLLYGVTGSGKTQVYMELIAKTLADGKSAIVLIPEIALTYQTLMRFYQRFGNQVSIMNSRMSPGERFDQYERAKKGDIRIMIGPRSALFTPFSDLGIIIIDEEHEPSYKSETVPRYHARETAIARAKMQGASVVLGSATPSVESFAKAKSGEYTLLTLPDRISGRTLPTCEIVDLRAELRQGNRSILSRRLQELMADRLQKKEQIMLFVNRRGLAGFVSCRACGHVIKCPHCDVSLSLHRGDVLRCHYCGYETRKPVVCPSCGSKYIGGFKAGTQKFEEVVRQTFPMARVLRMDTDTTRGKNGHQEILDAFRRGQADILIGTQMIVKGHDFPNVTLVGVLAADLSLNSSDFHSGERTFQLLTQAAGRAGRGDIPGNVVMQTYQPTHYSILAAKDQDYEAFYEEEIAYRELMDYPPAAHMLLILITSEKEEEADRCAKALADLIEDKAPQIRCLGPSDAVVAKVRDIYKKVIYCKHKDYEQLIEIKDRVAQTIQADAGFAKVMVWFDFDPMNQA</sequence>
<comment type="cofactor">
    <cofactor evidence="11">
        <name>Zn(2+)</name>
        <dbReference type="ChEBI" id="CHEBI:29105"/>
    </cofactor>
    <text evidence="11">Binds 2 zinc ions per subunit.</text>
</comment>
<feature type="domain" description="Helicase C-terminal" evidence="13">
    <location>
        <begin position="480"/>
        <end position="640"/>
    </location>
</feature>
<comment type="subunit">
    <text evidence="11">Component of the replication restart primosome.</text>
</comment>
<feature type="binding site" evidence="11">
    <location>
        <position position="475"/>
    </location>
    <ligand>
        <name>Zn(2+)</name>
        <dbReference type="ChEBI" id="CHEBI:29105"/>
        <label>2</label>
    </ligand>
</feature>
<dbReference type="HAMAP" id="MF_00983">
    <property type="entry name" value="PriA"/>
    <property type="match status" value="1"/>
</dbReference>
<feature type="binding site" evidence="11">
    <location>
        <position position="452"/>
    </location>
    <ligand>
        <name>Zn(2+)</name>
        <dbReference type="ChEBI" id="CHEBI:29105"/>
        <label>1</label>
    </ligand>
</feature>
<keyword evidence="1 11" id="KW-0639">Primosome</keyword>
<comment type="caution">
    <text evidence="14">The sequence shown here is derived from an EMBL/GenBank/DDBJ whole genome shotgun (WGS) entry which is preliminary data.</text>
</comment>
<dbReference type="PROSITE" id="PS51192">
    <property type="entry name" value="HELICASE_ATP_BIND_1"/>
    <property type="match status" value="1"/>
</dbReference>
<feature type="binding site" evidence="11">
    <location>
        <position position="488"/>
    </location>
    <ligand>
        <name>Zn(2+)</name>
        <dbReference type="ChEBI" id="CHEBI:29105"/>
        <label>1</label>
    </ligand>
</feature>
<dbReference type="PANTHER" id="PTHR30580:SF0">
    <property type="entry name" value="PRIMOSOMAL PROTEIN N"/>
    <property type="match status" value="1"/>
</dbReference>
<keyword evidence="7 11" id="KW-0862">Zinc</keyword>
<dbReference type="InterPro" id="IPR042115">
    <property type="entry name" value="PriA_3primeBD_sf"/>
</dbReference>
<dbReference type="Pfam" id="PF17764">
    <property type="entry name" value="PriA_3primeBD"/>
    <property type="match status" value="1"/>
</dbReference>
<evidence type="ECO:0000256" key="5">
    <source>
        <dbReference type="ARBA" id="ARBA00022801"/>
    </source>
</evidence>
<keyword evidence="15" id="KW-1185">Reference proteome</keyword>
<dbReference type="Proteomes" id="UP000643810">
    <property type="component" value="Unassembled WGS sequence"/>
</dbReference>
<evidence type="ECO:0000256" key="11">
    <source>
        <dbReference type="HAMAP-Rule" id="MF_00983"/>
    </source>
</evidence>
<dbReference type="Pfam" id="PF18074">
    <property type="entry name" value="PriA_C"/>
    <property type="match status" value="1"/>
</dbReference>
<evidence type="ECO:0000256" key="4">
    <source>
        <dbReference type="ARBA" id="ARBA00022741"/>
    </source>
</evidence>
<name>A0ABR7GJ26_9FIRM</name>
<feature type="binding site" evidence="11">
    <location>
        <position position="491"/>
    </location>
    <ligand>
        <name>Zn(2+)</name>
        <dbReference type="ChEBI" id="CHEBI:29105"/>
        <label>1</label>
    </ligand>
</feature>
<keyword evidence="9 11" id="KW-0238">DNA-binding</keyword>
<dbReference type="EMBL" id="JACOPG010000005">
    <property type="protein sequence ID" value="MBC5687255.1"/>
    <property type="molecule type" value="Genomic_DNA"/>
</dbReference>
<gene>
    <name evidence="11 14" type="primary">priA</name>
    <name evidence="14" type="ORF">H8R94_11705</name>
</gene>
<evidence type="ECO:0000256" key="8">
    <source>
        <dbReference type="ARBA" id="ARBA00022840"/>
    </source>
</evidence>
<dbReference type="InterPro" id="IPR040498">
    <property type="entry name" value="PriA_CRR"/>
</dbReference>
<feature type="binding site" evidence="11">
    <location>
        <position position="461"/>
    </location>
    <ligand>
        <name>Zn(2+)</name>
        <dbReference type="ChEBI" id="CHEBI:29105"/>
        <label>2</label>
    </ligand>
</feature>
<dbReference type="SMART" id="SM00487">
    <property type="entry name" value="DEXDc"/>
    <property type="match status" value="1"/>
</dbReference>
<comment type="catalytic activity">
    <reaction evidence="11">
        <text>Couples ATP hydrolysis with the unwinding of duplex DNA by translocating in the 3'-5' direction.</text>
        <dbReference type="EC" id="5.6.2.4"/>
    </reaction>
</comment>
<dbReference type="SUPFAM" id="SSF52540">
    <property type="entry name" value="P-loop containing nucleoside triphosphate hydrolases"/>
    <property type="match status" value="2"/>
</dbReference>
<dbReference type="InterPro" id="IPR011545">
    <property type="entry name" value="DEAD/DEAH_box_helicase_dom"/>
</dbReference>
<evidence type="ECO:0000313" key="14">
    <source>
        <dbReference type="EMBL" id="MBC5687255.1"/>
    </source>
</evidence>
<dbReference type="CDD" id="cd18804">
    <property type="entry name" value="SF2_C_priA"/>
    <property type="match status" value="1"/>
</dbReference>
<keyword evidence="8 11" id="KW-0067">ATP-binding</keyword>
<comment type="similarity">
    <text evidence="11">Belongs to the helicase family. PriA subfamily.</text>
</comment>
<keyword evidence="2 11" id="KW-0235">DNA replication</keyword>
<evidence type="ECO:0000256" key="3">
    <source>
        <dbReference type="ARBA" id="ARBA00022723"/>
    </source>
</evidence>
<dbReference type="Gene3D" id="3.40.1440.60">
    <property type="entry name" value="PriA, 3(prime) DNA-binding domain"/>
    <property type="match status" value="1"/>
</dbReference>
<keyword evidence="6 11" id="KW-0347">Helicase</keyword>